<evidence type="ECO:0000256" key="1">
    <source>
        <dbReference type="SAM" id="MobiDB-lite"/>
    </source>
</evidence>
<gene>
    <name evidence="3" type="ORF">AMURIS_00281</name>
</gene>
<accession>A0A2K4ZAU3</accession>
<proteinExistence type="predicted"/>
<keyword evidence="4" id="KW-1185">Reference proteome</keyword>
<feature type="region of interest" description="Disordered" evidence="1">
    <location>
        <begin position="286"/>
        <end position="307"/>
    </location>
</feature>
<evidence type="ECO:0000313" key="3">
    <source>
        <dbReference type="EMBL" id="SOY27577.1"/>
    </source>
</evidence>
<sequence>MKRYKKIYLLLGILAVVCAATIGVMQVEEHKEKIKNTDAVILSVPVDSVQSLSWEYESETFAFHRDEKWLYDEDEAFPVAEEEINGMLETFQEFGATFIIEEAEDLGQYGLDEPVCTIHLATEEQSWEVQLGGYSSMDSQRYVSIGDGNVYLVREDPLDYFDVELSDLIDHDEIPSFEQTTGIQFAGTENYDITYEEDSSSTYCADDIYFISRDEKTLPLDTSRVEEYLQNISSLNLTDYVTYHVTDEELTACGLDEPELTVTVAYLSEGESGEEISDTFVMNISRSPEERAADRETEEEEGNSEEEEITAYVRVGESQIVYRISGDSYENLMAASYDSLRHQEVFSADTMDIRQIDITLEGMEYAITSEEDEEEGKRIYYYQGKEVDMANFKSSLKKLNAVSFTKEQPAEKEEIRLVVYLDNENFPAVEIGLYRYDGNECLAVVDGEPVSFVQRSEVVDVIEAVHRIVLNE</sequence>
<dbReference type="RefSeq" id="WP_103237683.1">
    <property type="nucleotide sequence ID" value="NZ_JANJZD010000016.1"/>
</dbReference>
<dbReference type="EMBL" id="OFSM01000001">
    <property type="protein sequence ID" value="SOY27577.1"/>
    <property type="molecule type" value="Genomic_DNA"/>
</dbReference>
<protein>
    <recommendedName>
        <fullName evidence="2">DUF4340 domain-containing protein</fullName>
    </recommendedName>
</protein>
<name>A0A2K4ZAU3_9FIRM</name>
<reference evidence="3 4" key="1">
    <citation type="submission" date="2018-01" db="EMBL/GenBank/DDBJ databases">
        <authorList>
            <person name="Gaut B.S."/>
            <person name="Morton B.R."/>
            <person name="Clegg M.T."/>
            <person name="Duvall M.R."/>
        </authorList>
    </citation>
    <scope>NUCLEOTIDE SEQUENCE [LARGE SCALE GENOMIC DNA]</scope>
    <source>
        <strain evidence="3">GP69</strain>
    </source>
</reference>
<dbReference type="OrthoDB" id="9768524at2"/>
<feature type="compositionally biased region" description="Acidic residues" evidence="1">
    <location>
        <begin position="296"/>
        <end position="307"/>
    </location>
</feature>
<dbReference type="InterPro" id="IPR025641">
    <property type="entry name" value="DUF4340"/>
</dbReference>
<evidence type="ECO:0000313" key="4">
    <source>
        <dbReference type="Proteomes" id="UP000236311"/>
    </source>
</evidence>
<dbReference type="Pfam" id="PF14238">
    <property type="entry name" value="DUF4340"/>
    <property type="match status" value="1"/>
</dbReference>
<evidence type="ECO:0000259" key="2">
    <source>
        <dbReference type="Pfam" id="PF14238"/>
    </source>
</evidence>
<feature type="domain" description="DUF4340" evidence="2">
    <location>
        <begin position="69"/>
        <end position="258"/>
    </location>
</feature>
<dbReference type="Proteomes" id="UP000236311">
    <property type="component" value="Unassembled WGS sequence"/>
</dbReference>
<dbReference type="AlphaFoldDB" id="A0A2K4ZAU3"/>
<organism evidence="3 4">
    <name type="scientific">Acetatifactor muris</name>
    <dbReference type="NCBI Taxonomy" id="879566"/>
    <lineage>
        <taxon>Bacteria</taxon>
        <taxon>Bacillati</taxon>
        <taxon>Bacillota</taxon>
        <taxon>Clostridia</taxon>
        <taxon>Lachnospirales</taxon>
        <taxon>Lachnospiraceae</taxon>
        <taxon>Acetatifactor</taxon>
    </lineage>
</organism>